<proteinExistence type="predicted"/>
<dbReference type="EMBL" id="JBHSCX010000021">
    <property type="protein sequence ID" value="MFC4364271.1"/>
    <property type="molecule type" value="Genomic_DNA"/>
</dbReference>
<evidence type="ECO:0000256" key="1">
    <source>
        <dbReference type="SAM" id="SignalP"/>
    </source>
</evidence>
<sequence length="42" mass="4748">MKKNIFISIVFSATLVASGFAFAGEACDWWWWDLGIVCHTPK</sequence>
<accession>A0ABV8VA02</accession>
<organism evidence="2 3">
    <name type="scientific">Simiduia curdlanivorans</name>
    <dbReference type="NCBI Taxonomy" id="1492769"/>
    <lineage>
        <taxon>Bacteria</taxon>
        <taxon>Pseudomonadati</taxon>
        <taxon>Pseudomonadota</taxon>
        <taxon>Gammaproteobacteria</taxon>
        <taxon>Cellvibrionales</taxon>
        <taxon>Cellvibrionaceae</taxon>
        <taxon>Simiduia</taxon>
    </lineage>
</organism>
<dbReference type="RefSeq" id="WP_290262381.1">
    <property type="nucleotide sequence ID" value="NZ_JAUFQG010000004.1"/>
</dbReference>
<keyword evidence="3" id="KW-1185">Reference proteome</keyword>
<reference evidence="3" key="1">
    <citation type="journal article" date="2019" name="Int. J. Syst. Evol. Microbiol.">
        <title>The Global Catalogue of Microorganisms (GCM) 10K type strain sequencing project: providing services to taxonomists for standard genome sequencing and annotation.</title>
        <authorList>
            <consortium name="The Broad Institute Genomics Platform"/>
            <consortium name="The Broad Institute Genome Sequencing Center for Infectious Disease"/>
            <person name="Wu L."/>
            <person name="Ma J."/>
        </authorList>
    </citation>
    <scope>NUCLEOTIDE SEQUENCE [LARGE SCALE GENOMIC DNA]</scope>
    <source>
        <strain evidence="3">CECT 8570</strain>
    </source>
</reference>
<name>A0ABV8VA02_9GAMM</name>
<evidence type="ECO:0000313" key="3">
    <source>
        <dbReference type="Proteomes" id="UP001595840"/>
    </source>
</evidence>
<comment type="caution">
    <text evidence="2">The sequence shown here is derived from an EMBL/GenBank/DDBJ whole genome shotgun (WGS) entry which is preliminary data.</text>
</comment>
<dbReference type="Proteomes" id="UP001595840">
    <property type="component" value="Unassembled WGS sequence"/>
</dbReference>
<protein>
    <submittedName>
        <fullName evidence="2">Uncharacterized protein</fullName>
    </submittedName>
</protein>
<keyword evidence="1" id="KW-0732">Signal</keyword>
<evidence type="ECO:0000313" key="2">
    <source>
        <dbReference type="EMBL" id="MFC4364271.1"/>
    </source>
</evidence>
<gene>
    <name evidence="2" type="ORF">ACFOX3_18325</name>
</gene>
<feature type="chain" id="PRO_5045691884" evidence="1">
    <location>
        <begin position="24"/>
        <end position="42"/>
    </location>
</feature>
<feature type="signal peptide" evidence="1">
    <location>
        <begin position="1"/>
        <end position="23"/>
    </location>
</feature>